<name>X8JTC9_9AGAM</name>
<feature type="region of interest" description="Disordered" evidence="1">
    <location>
        <begin position="109"/>
        <end position="179"/>
    </location>
</feature>
<organism evidence="2 3">
    <name type="scientific">Rhizoctonia solani AG-3 Rhs1AP</name>
    <dbReference type="NCBI Taxonomy" id="1086054"/>
    <lineage>
        <taxon>Eukaryota</taxon>
        <taxon>Fungi</taxon>
        <taxon>Dikarya</taxon>
        <taxon>Basidiomycota</taxon>
        <taxon>Agaricomycotina</taxon>
        <taxon>Agaricomycetes</taxon>
        <taxon>Cantharellales</taxon>
        <taxon>Ceratobasidiaceae</taxon>
        <taxon>Rhizoctonia</taxon>
    </lineage>
</organism>
<sequence>MTPPPATPRKRFRHRFSDRDNIHRDVPSTPPRKYWREAMQDFMDAIPTLWHDMPPVEDPQLKIPNPENVLEGYSNLVSVLASVLAAADNTCRVIAEQCNLPYERTSLRIPSTLAPLPSHSAQESPEPEPEPEPEPQPEPQPEPKTTRPPQTYASIPASRTPPTSPSCAKGQAPPASKPLNLVRLVVQPKGSDPPPIRSIPAPEFFRRLTESCTQVPG</sequence>
<evidence type="ECO:0000313" key="3">
    <source>
        <dbReference type="Proteomes" id="UP000030108"/>
    </source>
</evidence>
<comment type="caution">
    <text evidence="2">The sequence shown here is derived from an EMBL/GenBank/DDBJ whole genome shotgun (WGS) entry which is preliminary data.</text>
</comment>
<gene>
    <name evidence="2" type="ORF">RSOL_527080</name>
</gene>
<dbReference type="Proteomes" id="UP000030108">
    <property type="component" value="Unassembled WGS sequence"/>
</dbReference>
<dbReference type="EMBL" id="JATN01000290">
    <property type="protein sequence ID" value="EUC67017.1"/>
    <property type="molecule type" value="Genomic_DNA"/>
</dbReference>
<feature type="compositionally biased region" description="Basic and acidic residues" evidence="1">
    <location>
        <begin position="15"/>
        <end position="26"/>
    </location>
</feature>
<feature type="compositionally biased region" description="Acidic residues" evidence="1">
    <location>
        <begin position="125"/>
        <end position="135"/>
    </location>
</feature>
<feature type="non-terminal residue" evidence="2">
    <location>
        <position position="217"/>
    </location>
</feature>
<proteinExistence type="predicted"/>
<protein>
    <submittedName>
        <fullName evidence="2">Uncharacterized protein</fullName>
    </submittedName>
</protein>
<feature type="region of interest" description="Disordered" evidence="1">
    <location>
        <begin position="1"/>
        <end position="30"/>
    </location>
</feature>
<evidence type="ECO:0000313" key="2">
    <source>
        <dbReference type="EMBL" id="EUC67017.1"/>
    </source>
</evidence>
<dbReference type="AlphaFoldDB" id="X8JTC9"/>
<reference evidence="3" key="1">
    <citation type="journal article" date="2014" name="Genome Announc.">
        <title>Draft genome sequence of the plant-pathogenic soil fungus Rhizoctonia solani anastomosis group 3 strain Rhs1AP.</title>
        <authorList>
            <person name="Cubeta M.A."/>
            <person name="Thomas E."/>
            <person name="Dean R.A."/>
            <person name="Jabaji S."/>
            <person name="Neate S.M."/>
            <person name="Tavantzis S."/>
            <person name="Toda T."/>
            <person name="Vilgalys R."/>
            <person name="Bharathan N."/>
            <person name="Fedorova-Abrams N."/>
            <person name="Pakala S.B."/>
            <person name="Pakala S.M."/>
            <person name="Zafar N."/>
            <person name="Joardar V."/>
            <person name="Losada L."/>
            <person name="Nierman W.C."/>
        </authorList>
    </citation>
    <scope>NUCLEOTIDE SEQUENCE [LARGE SCALE GENOMIC DNA]</scope>
    <source>
        <strain evidence="3">AG-3</strain>
    </source>
</reference>
<accession>X8JTC9</accession>
<evidence type="ECO:0000256" key="1">
    <source>
        <dbReference type="SAM" id="MobiDB-lite"/>
    </source>
</evidence>